<dbReference type="OrthoDB" id="79603at2759"/>
<dbReference type="GeneID" id="94348905"/>
<proteinExistence type="predicted"/>
<dbReference type="Proteomes" id="UP000294530">
    <property type="component" value="Unassembled WGS sequence"/>
</dbReference>
<keyword evidence="2" id="KW-1185">Reference proteome</keyword>
<dbReference type="PANTHER" id="PTHR37743:SF1">
    <property type="entry name" value="ARM REPEAT SUPERFAMILY PROTEIN"/>
    <property type="match status" value="1"/>
</dbReference>
<name>A0A976FPU8_BRELC</name>
<dbReference type="InterPro" id="IPR016024">
    <property type="entry name" value="ARM-type_fold"/>
</dbReference>
<accession>A0A976FPU8</accession>
<comment type="caution">
    <text evidence="1">The sequence shown here is derived from an EMBL/GenBank/DDBJ whole genome shotgun (WGS) entry which is preliminary data.</text>
</comment>
<dbReference type="KEGG" id="blac:94348905"/>
<dbReference type="PANTHER" id="PTHR37743">
    <property type="entry name" value="ARM REPEAT SUPERFAMILY PROTEIN"/>
    <property type="match status" value="1"/>
</dbReference>
<protein>
    <submittedName>
        <fullName evidence="1">Uncharacterized protein</fullName>
    </submittedName>
</protein>
<dbReference type="AlphaFoldDB" id="A0A976FPU8"/>
<evidence type="ECO:0000313" key="1">
    <source>
        <dbReference type="EMBL" id="TDH70747.1"/>
    </source>
</evidence>
<reference evidence="1 2" key="1">
    <citation type="journal article" date="2021" name="Genome Biol.">
        <title>AFLAP: assembly-free linkage analysis pipeline using k-mers from genome sequencing data.</title>
        <authorList>
            <person name="Fletcher K."/>
            <person name="Zhang L."/>
            <person name="Gil J."/>
            <person name="Han R."/>
            <person name="Cavanaugh K."/>
            <person name="Michelmore R."/>
        </authorList>
    </citation>
    <scope>NUCLEOTIDE SEQUENCE [LARGE SCALE GENOMIC DNA]</scope>
    <source>
        <strain evidence="1 2">SF5</strain>
    </source>
</reference>
<dbReference type="SUPFAM" id="SSF48371">
    <property type="entry name" value="ARM repeat"/>
    <property type="match status" value="1"/>
</dbReference>
<evidence type="ECO:0000313" key="2">
    <source>
        <dbReference type="Proteomes" id="UP000294530"/>
    </source>
</evidence>
<dbReference type="RefSeq" id="XP_067820246.1">
    <property type="nucleotide sequence ID" value="XM_067963234.1"/>
</dbReference>
<gene>
    <name evidence="1" type="ORF">CCR75_005151</name>
</gene>
<dbReference type="EMBL" id="SHOA02000069">
    <property type="protein sequence ID" value="TDH70747.1"/>
    <property type="molecule type" value="Genomic_DNA"/>
</dbReference>
<sequence length="1235" mass="139187">MHASSEGKHLDGQFIGRFVLCVLEAVRMRDESSAGRLMRVLGDCKLFHIEAAIASISRNDLWIKSKSIDETSRGDGIDVSKQDAKINIDGRVLSLSDHKQIARLQFALNAVANAYNNQADADMDRNLVFMVAMTAITQSMRYCSKSRTNCFKWGPQAEKLHVLIYWMMSYESISGENRPSTCDYVRQLLLEWIQPTATKQNQLSACLTLFEMLRRHRSMLQSQSSRNEYWCVFGDRFSAYKDALRGIVEQGTTYTESHKLKLSKLALIALESIGFLCGEVALQHFNCFEAKRTKCFAKGEVMYKAVGCMGFFLLTLQKWHQYSIHRQFLHCAVKHLQSYVEICDIVLANGAGEDCGDGSIQGALNVLYWHWDLAVSLFCTRADSFCRGQKHQPYNVLSRILKKWTFDTFIVEKTDSQQNPEFVYAQMRYVCMLFDVIGGTGCTKAFQMISDEMKLQILYFYVRGLAIAVTNTNTATVRLCVHVLRAVLLPSEVLNRAISRDDEQGLLSQLLSIMSDSPTACGGLNIGLEFLTDLGVFIADFIISRGLFLSNLLRRLNDTHSSNVMSIVSLAQTLLHQLNITNIQTPLYRHWRKQLTSVVVRLIIHENHFICRMAISCLPFLDKRSCINGLATIFRNEANTHVTFFSLDYLLTTSTRDFREPKVPWLIDICQYGVKHERLPLCEAAVSPHDWKYFAFKQGESTQKNLVAEDYQVKVQDRLISLCISSTGYMQSANSSKKVLHVLLRKFFGSPRDVILLRILREIVASGWLASEEFELLTKSICSHVMNTPRLTEELLDDNLPSAAHAIGDLLFSRLAPLLVLRMFPRIFVADMCSEVVPCERKDLRHCNKLLHRHLHLNENGQEAVTTSELLFHLLAQSMVNPLEFKEVKMLATECLSSFPPPLVLPFVQAYLVAFLREIVGPESQDSSFIVQEDSIPSSCGLVTAKLMVYCLNRMFAEDTDVSKDFDSSARSIAILVQILAVPVEDEFLDLQRGCVDCMALIIFKFAADACKVGKLEASQANDFTLMLLLISWIFGPQNGEHVNIRSGGEVIGLKVHALLENIWNDARLDRLPHHARICYCNVLVRAICRAERRILARWKSQGLLLRIALAIQSCSDESIAAGGFQACDMLSMQHTSDLNFVEICCEAITARLELTRSESVAVNGLGVVGVLLEKLPGLLTALTPEKAQLIIRCLIQLRNRCLSPAVSEQAQSLLQAMTMQTATKTDYQDSIVKV</sequence>
<organism evidence="1 2">
    <name type="scientific">Bremia lactucae</name>
    <name type="common">Lettuce downy mildew</name>
    <dbReference type="NCBI Taxonomy" id="4779"/>
    <lineage>
        <taxon>Eukaryota</taxon>
        <taxon>Sar</taxon>
        <taxon>Stramenopiles</taxon>
        <taxon>Oomycota</taxon>
        <taxon>Peronosporomycetes</taxon>
        <taxon>Peronosporales</taxon>
        <taxon>Peronosporaceae</taxon>
        <taxon>Bremia</taxon>
    </lineage>
</organism>